<keyword evidence="4" id="KW-0812">Transmembrane</keyword>
<keyword evidence="4" id="KW-0472">Membrane</keyword>
<keyword evidence="3" id="KW-0408">Iron</keyword>
<dbReference type="Gene3D" id="2.30.30.90">
    <property type="match status" value="1"/>
</dbReference>
<dbReference type="Gene3D" id="1.10.10.10">
    <property type="entry name" value="Winged helix-like DNA-binding domain superfamily/Winged helix DNA-binding domain"/>
    <property type="match status" value="1"/>
</dbReference>
<keyword evidence="4" id="KW-1133">Transmembrane helix</keyword>
<feature type="domain" description="Ferrous iron transporter FeoA-like" evidence="5">
    <location>
        <begin position="181"/>
        <end position="252"/>
    </location>
</feature>
<feature type="domain" description="Ferrous iron transporter FeoA-like" evidence="5">
    <location>
        <begin position="264"/>
        <end position="338"/>
    </location>
</feature>
<comment type="caution">
    <text evidence="6">The sequence shown here is derived from an EMBL/GenBank/DDBJ whole genome shotgun (WGS) entry which is preliminary data.</text>
</comment>
<evidence type="ECO:0000259" key="5">
    <source>
        <dbReference type="SMART" id="SM00899"/>
    </source>
</evidence>
<dbReference type="Pfam" id="PF02742">
    <property type="entry name" value="Fe_dep_repr_C"/>
    <property type="match status" value="1"/>
</dbReference>
<name>A0A7V4TZH8_CALAY</name>
<dbReference type="SMART" id="SM00529">
    <property type="entry name" value="HTH_DTXR"/>
    <property type="match status" value="1"/>
</dbReference>
<comment type="subunit">
    <text evidence="2">Homodimer.</text>
</comment>
<dbReference type="InterPro" id="IPR007167">
    <property type="entry name" value="Fe-transptr_FeoA-like"/>
</dbReference>
<comment type="subcellular location">
    <subcellularLocation>
        <location evidence="1">Cytoplasm</location>
    </subcellularLocation>
</comment>
<evidence type="ECO:0000313" key="6">
    <source>
        <dbReference type="EMBL" id="HGY55251.1"/>
    </source>
</evidence>
<dbReference type="Pfam" id="PF04023">
    <property type="entry name" value="FeoA"/>
    <property type="match status" value="1"/>
</dbReference>
<dbReference type="InterPro" id="IPR022689">
    <property type="entry name" value="Iron_dep_repressor"/>
</dbReference>
<dbReference type="SUPFAM" id="SSF47979">
    <property type="entry name" value="Iron-dependent repressor protein, dimerization domain"/>
    <property type="match status" value="1"/>
</dbReference>
<dbReference type="PANTHER" id="PTHR33238">
    <property type="entry name" value="IRON (METAL) DEPENDENT REPRESSOR, DTXR FAMILY"/>
    <property type="match status" value="1"/>
</dbReference>
<dbReference type="Proteomes" id="UP000885779">
    <property type="component" value="Unassembled WGS sequence"/>
</dbReference>
<evidence type="ECO:0000256" key="4">
    <source>
        <dbReference type="SAM" id="Phobius"/>
    </source>
</evidence>
<evidence type="ECO:0000256" key="1">
    <source>
        <dbReference type="ARBA" id="ARBA00004496"/>
    </source>
</evidence>
<protein>
    <recommendedName>
        <fullName evidence="5">Ferrous iron transporter FeoA-like domain-containing protein</fullName>
    </recommendedName>
</protein>
<proteinExistence type="predicted"/>
<dbReference type="InterPro" id="IPR050536">
    <property type="entry name" value="DtxR_MntR_Metal-Reg"/>
</dbReference>
<dbReference type="GO" id="GO:0003700">
    <property type="term" value="F:DNA-binding transcription factor activity"/>
    <property type="evidence" value="ECO:0007669"/>
    <property type="project" value="InterPro"/>
</dbReference>
<dbReference type="PANTHER" id="PTHR33238:SF11">
    <property type="entry name" value="TRANSCRIPTIONAL REGULATOR MNTR"/>
    <property type="match status" value="1"/>
</dbReference>
<dbReference type="InterPro" id="IPR008988">
    <property type="entry name" value="Transcriptional_repressor_C"/>
</dbReference>
<dbReference type="InterPro" id="IPR036421">
    <property type="entry name" value="Fe_dep_repressor_sf"/>
</dbReference>
<dbReference type="GO" id="GO:0005737">
    <property type="term" value="C:cytoplasm"/>
    <property type="evidence" value="ECO:0007669"/>
    <property type="project" value="UniProtKB-SubCell"/>
</dbReference>
<dbReference type="GO" id="GO:0046914">
    <property type="term" value="F:transition metal ion binding"/>
    <property type="evidence" value="ECO:0007669"/>
    <property type="project" value="InterPro"/>
</dbReference>
<dbReference type="SMART" id="SM00899">
    <property type="entry name" value="FeoA"/>
    <property type="match status" value="2"/>
</dbReference>
<gene>
    <name evidence="6" type="ORF">ENK44_06110</name>
</gene>
<dbReference type="InterPro" id="IPR038157">
    <property type="entry name" value="FeoA_core_dom"/>
</dbReference>
<dbReference type="EMBL" id="DRQG01000058">
    <property type="protein sequence ID" value="HGY55251.1"/>
    <property type="molecule type" value="Genomic_DNA"/>
</dbReference>
<evidence type="ECO:0000256" key="3">
    <source>
        <dbReference type="ARBA" id="ARBA00023004"/>
    </source>
</evidence>
<accession>A0A7V4TZH8</accession>
<dbReference type="InterPro" id="IPR036388">
    <property type="entry name" value="WH-like_DNA-bd_sf"/>
</dbReference>
<dbReference type="InterPro" id="IPR001367">
    <property type="entry name" value="Fe_dep_repressor"/>
</dbReference>
<dbReference type="SUPFAM" id="SSF50037">
    <property type="entry name" value="C-terminal domain of transcriptional repressors"/>
    <property type="match status" value="1"/>
</dbReference>
<organism evidence="6">
    <name type="scientific">Caldithrix abyssi</name>
    <dbReference type="NCBI Taxonomy" id="187145"/>
    <lineage>
        <taxon>Bacteria</taxon>
        <taxon>Pseudomonadati</taxon>
        <taxon>Calditrichota</taxon>
        <taxon>Calditrichia</taxon>
        <taxon>Calditrichales</taxon>
        <taxon>Calditrichaceae</taxon>
        <taxon>Caldithrix</taxon>
    </lineage>
</organism>
<evidence type="ECO:0000256" key="2">
    <source>
        <dbReference type="ARBA" id="ARBA00011738"/>
    </source>
</evidence>
<reference evidence="6" key="1">
    <citation type="journal article" date="2020" name="mSystems">
        <title>Genome- and Community-Level Interaction Insights into Carbon Utilization and Element Cycling Functions of Hydrothermarchaeota in Hydrothermal Sediment.</title>
        <authorList>
            <person name="Zhou Z."/>
            <person name="Liu Y."/>
            <person name="Xu W."/>
            <person name="Pan J."/>
            <person name="Luo Z.H."/>
            <person name="Li M."/>
        </authorList>
    </citation>
    <scope>NUCLEOTIDE SEQUENCE [LARGE SCALE GENOMIC DNA]</scope>
    <source>
        <strain evidence="6">HyVt-577</strain>
    </source>
</reference>
<dbReference type="AlphaFoldDB" id="A0A7V4TZH8"/>
<feature type="transmembrane region" description="Helical" evidence="4">
    <location>
        <begin position="6"/>
        <end position="25"/>
    </location>
</feature>
<dbReference type="GO" id="GO:0046983">
    <property type="term" value="F:protein dimerization activity"/>
    <property type="evidence" value="ECO:0007669"/>
    <property type="project" value="InterPro"/>
</dbReference>
<sequence length="345" mass="38982">MYVNPFYALTIAIIGLVVLYFLFWPDSPVVRRIRRFLMHTKRAEIEDALKVLYECQRIQDFCEQKVLMQALDITAGHLEQLIDELLVLQLAEKTGEGIRLTDKGLEYALRVIRLHRLWEHYLAEQTSIPEDKWHAAAELKEHQLGLDDAKRLSKALGNPLYDPHGDPIPTEDGLVPPFRGITLNRMEEAQTGRVVQLEDEPAERYTALRSRGVALGTLITLKKKEDQRLLLLVDGQEAELQLWHALAVYVQPLDPSETEAGNITTLLSLKTGEKGQVVGISRACRGPQRRRLMDLGVVPGSIISRELSSLGGDPVAYNIKDTLIALRSDQAKMIQIRKIGQEETK</sequence>